<dbReference type="AlphaFoldDB" id="A0AAW5N6S7"/>
<dbReference type="Proteomes" id="UP001204579">
    <property type="component" value="Unassembled WGS sequence"/>
</dbReference>
<gene>
    <name evidence="1" type="ORF">NW209_09870</name>
</gene>
<sequence>MCLQEGKTTIAEDVHHIKSFMSTDDSVLRRALAYDYDNLMSICKVHHQMIHNKG</sequence>
<comment type="caution">
    <text evidence="1">The sequence shown here is derived from an EMBL/GenBank/DDBJ whole genome shotgun (WGS) entry which is preliminary data.</text>
</comment>
<evidence type="ECO:0000313" key="1">
    <source>
        <dbReference type="EMBL" id="MCR8874316.1"/>
    </source>
</evidence>
<evidence type="ECO:0000313" key="2">
    <source>
        <dbReference type="Proteomes" id="UP001204579"/>
    </source>
</evidence>
<accession>A0AAW5N6S7</accession>
<name>A0AAW5N6S7_9BACT</name>
<evidence type="ECO:0008006" key="3">
    <source>
        <dbReference type="Google" id="ProtNLM"/>
    </source>
</evidence>
<reference evidence="1 2" key="1">
    <citation type="submission" date="2022-08" db="EMBL/GenBank/DDBJ databases">
        <authorList>
            <person name="Zeman M."/>
            <person name="Kubasova T."/>
        </authorList>
    </citation>
    <scope>NUCLEOTIDE SEQUENCE [LARGE SCALE GENOMIC DNA]</scope>
    <source>
        <strain evidence="1 2">ET62</strain>
    </source>
</reference>
<keyword evidence="2" id="KW-1185">Reference proteome</keyword>
<organism evidence="1 2">
    <name type="scientific">Phocaeicola barnesiae</name>
    <dbReference type="NCBI Taxonomy" id="376804"/>
    <lineage>
        <taxon>Bacteria</taxon>
        <taxon>Pseudomonadati</taxon>
        <taxon>Bacteroidota</taxon>
        <taxon>Bacteroidia</taxon>
        <taxon>Bacteroidales</taxon>
        <taxon>Bacteroidaceae</taxon>
        <taxon>Phocaeicola</taxon>
    </lineage>
</organism>
<protein>
    <recommendedName>
        <fullName evidence="3">HNH endonuclease</fullName>
    </recommendedName>
</protein>
<proteinExistence type="predicted"/>
<dbReference type="EMBL" id="JANRHJ010000010">
    <property type="protein sequence ID" value="MCR8874316.1"/>
    <property type="molecule type" value="Genomic_DNA"/>
</dbReference>